<reference evidence="5 6" key="1">
    <citation type="journal article" date="2018" name="Sci. Data">
        <title>The draft genome sequence of cork oak.</title>
        <authorList>
            <person name="Ramos A.M."/>
            <person name="Usie A."/>
            <person name="Barbosa P."/>
            <person name="Barros P.M."/>
            <person name="Capote T."/>
            <person name="Chaves I."/>
            <person name="Simoes F."/>
            <person name="Abreu I."/>
            <person name="Carrasquinho I."/>
            <person name="Faro C."/>
            <person name="Guimaraes J.B."/>
            <person name="Mendonca D."/>
            <person name="Nobrega F."/>
            <person name="Rodrigues L."/>
            <person name="Saibo N.J.M."/>
            <person name="Varela M.C."/>
            <person name="Egas C."/>
            <person name="Matos J."/>
            <person name="Miguel C.M."/>
            <person name="Oliveira M.M."/>
            <person name="Ricardo C.P."/>
            <person name="Goncalves S."/>
        </authorList>
    </citation>
    <scope>NUCLEOTIDE SEQUENCE [LARGE SCALE GENOMIC DNA]</scope>
    <source>
        <strain evidence="6">cv. HL8</strain>
    </source>
</reference>
<organism evidence="5 6">
    <name type="scientific">Quercus suber</name>
    <name type="common">Cork oak</name>
    <dbReference type="NCBI Taxonomy" id="58331"/>
    <lineage>
        <taxon>Eukaryota</taxon>
        <taxon>Viridiplantae</taxon>
        <taxon>Streptophyta</taxon>
        <taxon>Embryophyta</taxon>
        <taxon>Tracheophyta</taxon>
        <taxon>Spermatophyta</taxon>
        <taxon>Magnoliopsida</taxon>
        <taxon>eudicotyledons</taxon>
        <taxon>Gunneridae</taxon>
        <taxon>Pentapetalae</taxon>
        <taxon>rosids</taxon>
        <taxon>fabids</taxon>
        <taxon>Fagales</taxon>
        <taxon>Fagaceae</taxon>
        <taxon>Quercus</taxon>
    </lineage>
</organism>
<feature type="region of interest" description="Disordered" evidence="2">
    <location>
        <begin position="176"/>
        <end position="232"/>
    </location>
</feature>
<feature type="region of interest" description="Disordered" evidence="2">
    <location>
        <begin position="338"/>
        <end position="371"/>
    </location>
</feature>
<comment type="caution">
    <text evidence="5">The sequence shown here is derived from an EMBL/GenBank/DDBJ whole genome shotgun (WGS) entry which is preliminary data.</text>
</comment>
<keyword evidence="1" id="KW-0694">RNA-binding</keyword>
<dbReference type="GO" id="GO:0003723">
    <property type="term" value="F:RNA binding"/>
    <property type="evidence" value="ECO:0007669"/>
    <property type="project" value="UniProtKB-UniRule"/>
</dbReference>
<evidence type="ECO:0000256" key="1">
    <source>
        <dbReference type="PROSITE-ProRule" id="PRU00117"/>
    </source>
</evidence>
<dbReference type="Proteomes" id="UP000237347">
    <property type="component" value="Unassembled WGS sequence"/>
</dbReference>
<dbReference type="PANTHER" id="PTHR31286">
    <property type="entry name" value="GLYCINE-RICH CELL WALL STRUCTURAL PROTEIN 1.8-LIKE"/>
    <property type="match status" value="1"/>
</dbReference>
<evidence type="ECO:0000313" key="6">
    <source>
        <dbReference type="Proteomes" id="UP000237347"/>
    </source>
</evidence>
<dbReference type="Pfam" id="PF14111">
    <property type="entry name" value="DUF4283"/>
    <property type="match status" value="1"/>
</dbReference>
<dbReference type="SUPFAM" id="SSF54791">
    <property type="entry name" value="Eukaryotic type KH-domain (KH-domain type I)"/>
    <property type="match status" value="1"/>
</dbReference>
<dbReference type="PROSITE" id="PS50084">
    <property type="entry name" value="KH_TYPE_1"/>
    <property type="match status" value="1"/>
</dbReference>
<dbReference type="Gene3D" id="3.30.1370.10">
    <property type="entry name" value="K Homology domain, type 1"/>
    <property type="match status" value="1"/>
</dbReference>
<evidence type="ECO:0000313" key="5">
    <source>
        <dbReference type="EMBL" id="KAK7827717.1"/>
    </source>
</evidence>
<feature type="domain" description="DUF4283" evidence="4">
    <location>
        <begin position="33"/>
        <end position="113"/>
    </location>
</feature>
<evidence type="ECO:0000259" key="3">
    <source>
        <dbReference type="Pfam" id="PF00013"/>
    </source>
</evidence>
<accession>A0AAW0JLA6</accession>
<dbReference type="InterPro" id="IPR025558">
    <property type="entry name" value="DUF4283"/>
</dbReference>
<dbReference type="InterPro" id="IPR004088">
    <property type="entry name" value="KH_dom_type_1"/>
</dbReference>
<protein>
    <submittedName>
        <fullName evidence="5">Kh domain-containing protein</fullName>
    </submittedName>
</protein>
<dbReference type="EMBL" id="PKMF04000516">
    <property type="protein sequence ID" value="KAK7827717.1"/>
    <property type="molecule type" value="Genomic_DNA"/>
</dbReference>
<dbReference type="AlphaFoldDB" id="A0AAW0JLA6"/>
<feature type="domain" description="K Homology" evidence="3">
    <location>
        <begin position="376"/>
        <end position="408"/>
    </location>
</feature>
<gene>
    <name evidence="5" type="ORF">CFP56_030858</name>
</gene>
<sequence length="411" mass="45378">MAEDVINSLENMKLTSEEEEIIALPNEGRKEEIESCALSLIGKFLTCKSFNKKAAQDTLRRAWGMEEGLHIVEVGTNLFQFKFKTEFELERVFKGGPWTFDNQVLLLRKWQLGMTAKNVQFDSVSLWVQIWDAPFDMVSPAVAAEIGRRMGVVEEVEKRSNKNGQNLFMRRVERTKPGWGDTVPEKGNSQPEGSGAAAAEAAYKVNPSATKTSEKGKSENSGNARDVGDFVPDSKERDVTSMVLTPNELLVGSREVGPIHEEGHVGVNSKNESNVLLHGTGHVEGMGLKGPKTSKTRPTWTRLGRMVIGEGNSSPAEAATVLGKRSLSPEGAKLKLEKMGETGKRYRGQRDYDGDKNQKRRMNDKDEKGNDEVVVYRILCPDGVIGSVIGKSGKVINSIRQETRAKVKEPS</sequence>
<keyword evidence="6" id="KW-1185">Reference proteome</keyword>
<dbReference type="PANTHER" id="PTHR31286:SF167">
    <property type="entry name" value="OS09G0268800 PROTEIN"/>
    <property type="match status" value="1"/>
</dbReference>
<name>A0AAW0JLA6_QUESU</name>
<dbReference type="InterPro" id="IPR036612">
    <property type="entry name" value="KH_dom_type_1_sf"/>
</dbReference>
<dbReference type="InterPro" id="IPR040256">
    <property type="entry name" value="At4g02000-like"/>
</dbReference>
<proteinExistence type="predicted"/>
<dbReference type="Pfam" id="PF00013">
    <property type="entry name" value="KH_1"/>
    <property type="match status" value="1"/>
</dbReference>
<evidence type="ECO:0000256" key="2">
    <source>
        <dbReference type="SAM" id="MobiDB-lite"/>
    </source>
</evidence>
<evidence type="ECO:0000259" key="4">
    <source>
        <dbReference type="Pfam" id="PF14111"/>
    </source>
</evidence>